<dbReference type="Gene3D" id="3.40.720.10">
    <property type="entry name" value="Alkaline Phosphatase, subunit A"/>
    <property type="match status" value="1"/>
</dbReference>
<dbReference type="InterPro" id="IPR017850">
    <property type="entry name" value="Alkaline_phosphatase_core_sf"/>
</dbReference>
<reference evidence="4 5" key="1">
    <citation type="submission" date="2018-07" db="EMBL/GenBank/DDBJ databases">
        <title>Venubactetium sediminum gen. nov., sp. nov., isolated from a marine solar saltern.</title>
        <authorList>
            <person name="Wang S."/>
        </authorList>
    </citation>
    <scope>NUCLEOTIDE SEQUENCE [LARGE SCALE GENOMIC DNA]</scope>
    <source>
        <strain evidence="4 5">WD2A32</strain>
    </source>
</reference>
<proteinExistence type="predicted"/>
<dbReference type="GO" id="GO:0005737">
    <property type="term" value="C:cytoplasm"/>
    <property type="evidence" value="ECO:0007669"/>
    <property type="project" value="TreeGrafter"/>
</dbReference>
<protein>
    <recommendedName>
        <fullName evidence="3">Sulfatase N-terminal domain-containing protein</fullName>
    </recommendedName>
</protein>
<sequence>MANTRRDHAATTPRGKVLFITIDQWRADAMSAVGHPCARTPALDRLAADGALFLNHFAQCSPCGPSRASLLTGLYQMNHRSVRNGTPLDSRHRNLALEARRAGYDPMLFGYTDTSADPTRHATGDPALTTFEGVLPGFRVGCQIQEDGGPWRDSLVRLGYPLEDGPLAAYQPVDGGAGYALGGEDAPRPIYDAEHSDTAFLTDRVLEYLTPRRNEPWFAHVSFLRPHPPLIAPEPWRSLVDPADVPLPSRPLSREEEAKAHPLLAWLQHKHGRPGVYTGHDVDMAGLPERELRQVMATYYGLLAEVDHHVGRLVSHLENTGQLDETLIVITSDHGELLGDRWLFGKEGYFDPAFRVPLIVRNPQREAREAKGVTVKRFTEAVDIMPTLLDWIGLDVPAECDGRSLLDFTRGQQPGTWREAAHWEFDFRDVASQRPETMLGLTSDQCTLMTLRNDRYKYVHFTALPPVLHDMQEDPLEARNLADDRAYRGIALEMAREALNWRMLHADRRLTNTVLTADGAFVRNGPRIGGRSDSAGSGAP</sequence>
<dbReference type="GO" id="GO:0046872">
    <property type="term" value="F:metal ion binding"/>
    <property type="evidence" value="ECO:0007669"/>
    <property type="project" value="UniProtKB-KW"/>
</dbReference>
<dbReference type="Proteomes" id="UP000253941">
    <property type="component" value="Unassembled WGS sequence"/>
</dbReference>
<dbReference type="RefSeq" id="WP_114583097.1">
    <property type="nucleotide sequence ID" value="NZ_QPMH01000017.1"/>
</dbReference>
<comment type="caution">
    <text evidence="4">The sequence shown here is derived from an EMBL/GenBank/DDBJ whole genome shotgun (WGS) entry which is preliminary data.</text>
</comment>
<evidence type="ECO:0000259" key="3">
    <source>
        <dbReference type="Pfam" id="PF00884"/>
    </source>
</evidence>
<evidence type="ECO:0000313" key="5">
    <source>
        <dbReference type="Proteomes" id="UP000253941"/>
    </source>
</evidence>
<accession>A0A369T6Q5</accession>
<dbReference type="SUPFAM" id="SSF53649">
    <property type="entry name" value="Alkaline phosphatase-like"/>
    <property type="match status" value="1"/>
</dbReference>
<feature type="domain" description="Sulfatase N-terminal" evidence="3">
    <location>
        <begin position="17"/>
        <end position="393"/>
    </location>
</feature>
<keyword evidence="1" id="KW-0479">Metal-binding</keyword>
<gene>
    <name evidence="4" type="ORF">DRB17_15330</name>
</gene>
<dbReference type="PANTHER" id="PTHR45953:SF1">
    <property type="entry name" value="IDURONATE 2-SULFATASE"/>
    <property type="match status" value="1"/>
</dbReference>
<dbReference type="EMBL" id="QPMH01000017">
    <property type="protein sequence ID" value="RDD60958.1"/>
    <property type="molecule type" value="Genomic_DNA"/>
</dbReference>
<dbReference type="AlphaFoldDB" id="A0A369T6Q5"/>
<keyword evidence="5" id="KW-1185">Reference proteome</keyword>
<dbReference type="CDD" id="cd16028">
    <property type="entry name" value="PMH"/>
    <property type="match status" value="1"/>
</dbReference>
<dbReference type="GO" id="GO:0008484">
    <property type="term" value="F:sulfuric ester hydrolase activity"/>
    <property type="evidence" value="ECO:0007669"/>
    <property type="project" value="TreeGrafter"/>
</dbReference>
<evidence type="ECO:0000256" key="2">
    <source>
        <dbReference type="ARBA" id="ARBA00022801"/>
    </source>
</evidence>
<dbReference type="InterPro" id="IPR000917">
    <property type="entry name" value="Sulfatase_N"/>
</dbReference>
<dbReference type="Pfam" id="PF00884">
    <property type="entry name" value="Sulfatase"/>
    <property type="match status" value="1"/>
</dbReference>
<evidence type="ECO:0000313" key="4">
    <source>
        <dbReference type="EMBL" id="RDD60958.1"/>
    </source>
</evidence>
<dbReference type="PANTHER" id="PTHR45953">
    <property type="entry name" value="IDURONATE 2-SULFATASE"/>
    <property type="match status" value="1"/>
</dbReference>
<keyword evidence="2" id="KW-0378">Hydrolase</keyword>
<name>A0A369T6Q5_9PROT</name>
<evidence type="ECO:0000256" key="1">
    <source>
        <dbReference type="ARBA" id="ARBA00022723"/>
    </source>
</evidence>
<organism evidence="4 5">
    <name type="scientific">Ferruginivarius sediminum</name>
    <dbReference type="NCBI Taxonomy" id="2661937"/>
    <lineage>
        <taxon>Bacteria</taxon>
        <taxon>Pseudomonadati</taxon>
        <taxon>Pseudomonadota</taxon>
        <taxon>Alphaproteobacteria</taxon>
        <taxon>Rhodospirillales</taxon>
        <taxon>Rhodospirillaceae</taxon>
        <taxon>Ferruginivarius</taxon>
    </lineage>
</organism>